<dbReference type="InterPro" id="IPR017871">
    <property type="entry name" value="ABC_transporter-like_CS"/>
</dbReference>
<evidence type="ECO:0000259" key="5">
    <source>
        <dbReference type="PROSITE" id="PS50893"/>
    </source>
</evidence>
<gene>
    <name evidence="6" type="ordered locus">GPOL_c40640</name>
</gene>
<name>H6MS58_GORPV</name>
<evidence type="ECO:0000256" key="4">
    <source>
        <dbReference type="ARBA" id="ARBA00022840"/>
    </source>
</evidence>
<dbReference type="RefSeq" id="WP_014361344.1">
    <property type="nucleotide sequence ID" value="NC_016906.1"/>
</dbReference>
<dbReference type="KEGG" id="gpo:GPOL_c40640"/>
<dbReference type="PROSITE" id="PS50893">
    <property type="entry name" value="ABC_TRANSPORTER_2"/>
    <property type="match status" value="1"/>
</dbReference>
<protein>
    <submittedName>
        <fullName evidence="6">Putative ABC transport system, ATP-binding protein</fullName>
    </submittedName>
</protein>
<keyword evidence="2" id="KW-0813">Transport</keyword>
<dbReference type="GeneID" id="90161073"/>
<proteinExistence type="inferred from homology"/>
<dbReference type="Proteomes" id="UP000009154">
    <property type="component" value="Chromosome"/>
</dbReference>
<dbReference type="PANTHER" id="PTHR43335">
    <property type="entry name" value="ABC TRANSPORTER, ATP-BINDING PROTEIN"/>
    <property type="match status" value="1"/>
</dbReference>
<dbReference type="eggNOG" id="COG1131">
    <property type="taxonomic scope" value="Bacteria"/>
</dbReference>
<dbReference type="PANTHER" id="PTHR43335:SF4">
    <property type="entry name" value="ABC TRANSPORTER, ATP-BINDING PROTEIN"/>
    <property type="match status" value="1"/>
</dbReference>
<comment type="similarity">
    <text evidence="1">Belongs to the ABC transporter superfamily.</text>
</comment>
<dbReference type="HOGENOM" id="CLU_000604_1_22_11"/>
<keyword evidence="3" id="KW-0547">Nucleotide-binding</keyword>
<dbReference type="InterPro" id="IPR003593">
    <property type="entry name" value="AAA+_ATPase"/>
</dbReference>
<evidence type="ECO:0000313" key="7">
    <source>
        <dbReference type="Proteomes" id="UP000009154"/>
    </source>
</evidence>
<accession>H6MS58</accession>
<reference evidence="6 7" key="1">
    <citation type="journal article" date="2012" name="Appl. Environ. Microbiol.">
        <title>Involvement of two latex-clearing proteins during rubber degradation and insights into the subsequent degradation pathway revealed by the genome sequence of Gordonia polyisoprenivorans strain VH2.</title>
        <authorList>
            <person name="Hiessl S."/>
            <person name="Schuldes J."/>
            <person name="Thurmer A."/>
            <person name="Halbsguth T."/>
            <person name="Broker D."/>
            <person name="Angelov A."/>
            <person name="Liebl W."/>
            <person name="Daniel R."/>
            <person name="Steinbuchel A."/>
        </authorList>
    </citation>
    <scope>NUCLEOTIDE SEQUENCE [LARGE SCALE GENOMIC DNA]</scope>
    <source>
        <strain evidence="7">DSM 44266 / VH2</strain>
    </source>
</reference>
<dbReference type="SUPFAM" id="SSF52540">
    <property type="entry name" value="P-loop containing nucleoside triphosphate hydrolases"/>
    <property type="match status" value="1"/>
</dbReference>
<dbReference type="GO" id="GO:0005524">
    <property type="term" value="F:ATP binding"/>
    <property type="evidence" value="ECO:0007669"/>
    <property type="project" value="UniProtKB-KW"/>
</dbReference>
<keyword evidence="4 6" id="KW-0067">ATP-binding</keyword>
<dbReference type="InterPro" id="IPR027417">
    <property type="entry name" value="P-loop_NTPase"/>
</dbReference>
<dbReference type="Gene3D" id="3.40.50.300">
    <property type="entry name" value="P-loop containing nucleotide triphosphate hydrolases"/>
    <property type="match status" value="1"/>
</dbReference>
<dbReference type="STRING" id="1112204.GPOL_c40640"/>
<dbReference type="AlphaFoldDB" id="H6MS58"/>
<sequence>MLSITGATRTIDHQTLFTGLHLVVPPGHCAAVVGPNGSGKSTLLRCVIDDDRLDAGSIDVFGMAPDDRSPRFRALVSADTGDDATFFDVTVAEHLELLVRTHRTGTTDIDAALTQAGLGDLADRYPHTLSSGQRQRFALAAAFLRPSRLLVLDEPERALDADGQHWAATEIEAATASGRAVLIASHSAALVQRCADQIVELGR</sequence>
<feature type="domain" description="ABC transporter" evidence="5">
    <location>
        <begin position="2"/>
        <end position="203"/>
    </location>
</feature>
<evidence type="ECO:0000256" key="3">
    <source>
        <dbReference type="ARBA" id="ARBA00022741"/>
    </source>
</evidence>
<evidence type="ECO:0000256" key="1">
    <source>
        <dbReference type="ARBA" id="ARBA00005417"/>
    </source>
</evidence>
<dbReference type="EMBL" id="CP003119">
    <property type="protein sequence ID" value="AFA75071.1"/>
    <property type="molecule type" value="Genomic_DNA"/>
</dbReference>
<dbReference type="Pfam" id="PF00005">
    <property type="entry name" value="ABC_tran"/>
    <property type="match status" value="1"/>
</dbReference>
<dbReference type="SMART" id="SM00382">
    <property type="entry name" value="AAA"/>
    <property type="match status" value="1"/>
</dbReference>
<evidence type="ECO:0000256" key="2">
    <source>
        <dbReference type="ARBA" id="ARBA00022448"/>
    </source>
</evidence>
<organism evidence="6 7">
    <name type="scientific">Gordonia polyisoprenivorans (strain DSM 44266 / VH2)</name>
    <dbReference type="NCBI Taxonomy" id="1112204"/>
    <lineage>
        <taxon>Bacteria</taxon>
        <taxon>Bacillati</taxon>
        <taxon>Actinomycetota</taxon>
        <taxon>Actinomycetes</taxon>
        <taxon>Mycobacteriales</taxon>
        <taxon>Gordoniaceae</taxon>
        <taxon>Gordonia</taxon>
    </lineage>
</organism>
<keyword evidence="7" id="KW-1185">Reference proteome</keyword>
<dbReference type="GO" id="GO:0016887">
    <property type="term" value="F:ATP hydrolysis activity"/>
    <property type="evidence" value="ECO:0007669"/>
    <property type="project" value="InterPro"/>
</dbReference>
<dbReference type="PROSITE" id="PS00211">
    <property type="entry name" value="ABC_TRANSPORTER_1"/>
    <property type="match status" value="1"/>
</dbReference>
<dbReference type="InterPro" id="IPR003439">
    <property type="entry name" value="ABC_transporter-like_ATP-bd"/>
</dbReference>
<evidence type="ECO:0000313" key="6">
    <source>
        <dbReference type="EMBL" id="AFA75071.1"/>
    </source>
</evidence>